<feature type="region of interest" description="Disordered" evidence="1">
    <location>
        <begin position="24"/>
        <end position="97"/>
    </location>
</feature>
<feature type="compositionally biased region" description="Basic and acidic residues" evidence="1">
    <location>
        <begin position="86"/>
        <end position="97"/>
    </location>
</feature>
<accession>A0ABN3M1A6</accession>
<gene>
    <name evidence="2" type="ORF">GCM10010393_27720</name>
</gene>
<dbReference type="EMBL" id="BAAASR010000015">
    <property type="protein sequence ID" value="GAA2494188.1"/>
    <property type="molecule type" value="Genomic_DNA"/>
</dbReference>
<sequence length="97" mass="10766">MDSFYKIPFTTWRRSRTGLPILARRQQRMRSTPTTHPSVHVDAPRTTQGAIDPPQSPHRTPGPAAHERPAPAASCRGAVAARAGRTQREDGRVHRLP</sequence>
<organism evidence="2 3">
    <name type="scientific">Streptomyces gobitricini</name>
    <dbReference type="NCBI Taxonomy" id="68211"/>
    <lineage>
        <taxon>Bacteria</taxon>
        <taxon>Bacillati</taxon>
        <taxon>Actinomycetota</taxon>
        <taxon>Actinomycetes</taxon>
        <taxon>Kitasatosporales</taxon>
        <taxon>Streptomycetaceae</taxon>
        <taxon>Streptomyces</taxon>
    </lineage>
</organism>
<reference evidence="2 3" key="1">
    <citation type="journal article" date="2019" name="Int. J. Syst. Evol. Microbiol.">
        <title>The Global Catalogue of Microorganisms (GCM) 10K type strain sequencing project: providing services to taxonomists for standard genome sequencing and annotation.</title>
        <authorList>
            <consortium name="The Broad Institute Genomics Platform"/>
            <consortium name="The Broad Institute Genome Sequencing Center for Infectious Disease"/>
            <person name="Wu L."/>
            <person name="Ma J."/>
        </authorList>
    </citation>
    <scope>NUCLEOTIDE SEQUENCE [LARGE SCALE GENOMIC DNA]</scope>
    <source>
        <strain evidence="2 3">JCM 5062</strain>
    </source>
</reference>
<name>A0ABN3M1A6_9ACTN</name>
<evidence type="ECO:0000313" key="2">
    <source>
        <dbReference type="EMBL" id="GAA2494188.1"/>
    </source>
</evidence>
<comment type="caution">
    <text evidence="2">The sequence shown here is derived from an EMBL/GenBank/DDBJ whole genome shotgun (WGS) entry which is preliminary data.</text>
</comment>
<evidence type="ECO:0000256" key="1">
    <source>
        <dbReference type="SAM" id="MobiDB-lite"/>
    </source>
</evidence>
<keyword evidence="3" id="KW-1185">Reference proteome</keyword>
<feature type="compositionally biased region" description="Low complexity" evidence="1">
    <location>
        <begin position="70"/>
        <end position="84"/>
    </location>
</feature>
<protein>
    <submittedName>
        <fullName evidence="2">Uncharacterized protein</fullName>
    </submittedName>
</protein>
<evidence type="ECO:0000313" key="3">
    <source>
        <dbReference type="Proteomes" id="UP001499942"/>
    </source>
</evidence>
<dbReference type="Proteomes" id="UP001499942">
    <property type="component" value="Unassembled WGS sequence"/>
</dbReference>
<proteinExistence type="predicted"/>